<proteinExistence type="predicted"/>
<reference evidence="2 4" key="1">
    <citation type="submission" date="2015-11" db="EMBL/GenBank/DDBJ databases">
        <title>Genomic analysis of 38 Legionella species identifies large and diverse effector repertoires.</title>
        <authorList>
            <person name="Burstein D."/>
            <person name="Amaro F."/>
            <person name="Zusman T."/>
            <person name="Lifshitz Z."/>
            <person name="Cohen O."/>
            <person name="Gilbert J.A."/>
            <person name="Pupko T."/>
            <person name="Shuman H.A."/>
            <person name="Segal G."/>
        </authorList>
    </citation>
    <scope>NUCLEOTIDE SEQUENCE [LARGE SCALE GENOMIC DNA]</scope>
    <source>
        <strain evidence="2 4">Lyon 8420412</strain>
    </source>
</reference>
<name>A0A378JCY8_9GAMM</name>
<dbReference type="EMBL" id="LNYE01000029">
    <property type="protein sequence ID" value="KTD06388.1"/>
    <property type="molecule type" value="Genomic_DNA"/>
</dbReference>
<dbReference type="Proteomes" id="UP000254476">
    <property type="component" value="Unassembled WGS sequence"/>
</dbReference>
<feature type="transmembrane region" description="Helical" evidence="1">
    <location>
        <begin position="344"/>
        <end position="363"/>
    </location>
</feature>
<keyword evidence="4" id="KW-1185">Reference proteome</keyword>
<evidence type="ECO:0000313" key="5">
    <source>
        <dbReference type="Proteomes" id="UP000254476"/>
    </source>
</evidence>
<organism evidence="3 5">
    <name type="scientific">Legionella gratiana</name>
    <dbReference type="NCBI Taxonomy" id="45066"/>
    <lineage>
        <taxon>Bacteria</taxon>
        <taxon>Pseudomonadati</taxon>
        <taxon>Pseudomonadota</taxon>
        <taxon>Gammaproteobacteria</taxon>
        <taxon>Legionellales</taxon>
        <taxon>Legionellaceae</taxon>
        <taxon>Legionella</taxon>
    </lineage>
</organism>
<protein>
    <submittedName>
        <fullName evidence="3">Uncharacterized protein</fullName>
    </submittedName>
</protein>
<feature type="transmembrane region" description="Helical" evidence="1">
    <location>
        <begin position="151"/>
        <end position="176"/>
    </location>
</feature>
<feature type="transmembrane region" description="Helical" evidence="1">
    <location>
        <begin position="383"/>
        <end position="401"/>
    </location>
</feature>
<dbReference type="Proteomes" id="UP000054691">
    <property type="component" value="Unassembled WGS sequence"/>
</dbReference>
<dbReference type="EMBL" id="UGOB01000001">
    <property type="protein sequence ID" value="STX45206.1"/>
    <property type="molecule type" value="Genomic_DNA"/>
</dbReference>
<dbReference type="STRING" id="45066.Lgra_3165"/>
<dbReference type="RefSeq" id="WP_238584471.1">
    <property type="nucleotide sequence ID" value="NZ_CAAAHW010000005.1"/>
</dbReference>
<keyword evidence="1" id="KW-1133">Transmembrane helix</keyword>
<evidence type="ECO:0000313" key="3">
    <source>
        <dbReference type="EMBL" id="STX45206.1"/>
    </source>
</evidence>
<accession>A0A378JCY8</accession>
<keyword evidence="1" id="KW-0812">Transmembrane</keyword>
<evidence type="ECO:0000313" key="2">
    <source>
        <dbReference type="EMBL" id="KTD06388.1"/>
    </source>
</evidence>
<feature type="transmembrane region" description="Helical" evidence="1">
    <location>
        <begin position="196"/>
        <end position="220"/>
    </location>
</feature>
<dbReference type="AlphaFoldDB" id="A0A378JCY8"/>
<keyword evidence="1" id="KW-0472">Membrane</keyword>
<evidence type="ECO:0000313" key="4">
    <source>
        <dbReference type="Proteomes" id="UP000054691"/>
    </source>
</evidence>
<reference evidence="3 5" key="2">
    <citation type="submission" date="2018-06" db="EMBL/GenBank/DDBJ databases">
        <authorList>
            <consortium name="Pathogen Informatics"/>
            <person name="Doyle S."/>
        </authorList>
    </citation>
    <scope>NUCLEOTIDE SEQUENCE [LARGE SCALE GENOMIC DNA]</scope>
    <source>
        <strain evidence="3 5">NCTC12388</strain>
    </source>
</reference>
<evidence type="ECO:0000256" key="1">
    <source>
        <dbReference type="SAM" id="Phobius"/>
    </source>
</evidence>
<sequence>MNPRHEDNSVVLEMQAISRETHSAYERESSVTSLPNYHTFEPTDFANAILSNTHSFTALLTRYLPSPSSLTRYFPSWSTLAYGSAAFVTTLPFLPYVLTKTPASLGADWWAGMDLNTQLYLIGSAAIFLAVGTGTRFNYYQHMMESLKKIAGSFCISVSNFLSNSTIMLISTISAIPSGAMGYYAASWAPQALSSFSALSSFCMTSAVRLVFLPNFFTLIKNKFDEDRQFQKQIIAQLSLINKQHPDALTWIGPADQTFDEALIQNKLEQFYQQLVEHPDLLAPFCSTRLSEFMTFLTTTSTGAWLSAAFFIFCSQAGYDGFKLICQLLLDNCSIDELHYAAKLAIAIIPGITAGMVAFMSGFEFPDHVVGNAFAHIKQKPVDLLKALLLIGCCSITALGLKNAAESLAAHPNLFNLAPNGTDPWEYLYYAFYVYGNYGTGIVLDLTACTKLLGLIQNIYPTSADNMVTWLEQNSLSHEAISALKQHGFFNHREGVSPPRNELTIEPTLP</sequence>
<feature type="transmembrane region" description="Helical" evidence="1">
    <location>
        <begin position="118"/>
        <end position="139"/>
    </location>
</feature>
<feature type="transmembrane region" description="Helical" evidence="1">
    <location>
        <begin position="79"/>
        <end position="98"/>
    </location>
</feature>
<gene>
    <name evidence="2" type="ORF">Lgra_3165</name>
    <name evidence="3" type="ORF">NCTC12388_01935</name>
</gene>